<feature type="repeat" description="WD" evidence="7">
    <location>
        <begin position="45"/>
        <end position="86"/>
    </location>
</feature>
<keyword evidence="3 6" id="KW-0819">tRNA processing</keyword>
<dbReference type="GO" id="GO:0005634">
    <property type="term" value="C:nucleus"/>
    <property type="evidence" value="ECO:0007669"/>
    <property type="project" value="UniProtKB-SubCell"/>
</dbReference>
<accession>A0A1B9IQT7</accession>
<feature type="region of interest" description="Disordered" evidence="8">
    <location>
        <begin position="528"/>
        <end position="578"/>
    </location>
</feature>
<dbReference type="OrthoDB" id="339900at2759"/>
<sequence length="578" mass="63525">MADLNFPPLVLASSSSSIVAVAGAILIVHDLQTSKTISSPSVDNRAHQNGFIRHLAVSEDGKIIVSVGDDKSLKVWDVAQDEIKLRSTRGLIKKASCVTLSPEGCIIVSDKVGDVYQYPLDPIPSDPSTSKPPMHAMVSDPTKNPECDYLLGHVSILTSHLTTSDSKHIISADRDEHIRVSRYPKSFVMDKALFGHDSFVSSLHIPSTHPNILISGGGDPSLRIWDWKTGSSLSKVDIYPAILPHRKVRSYMRKNRSKGRMRKTDENASSAQDVEGEEETFYSAPEGYILPSGQGVCIKKIDSTVVGDKTIVVLFSEGASAIHSFILPSDLSSSPIVQTQSLPYPILDFTFLPNQIGKILLSLDTAWGVLKKNPGPGIESRQEAIPRDDLTQEEKESLNGFFIEIQIGDNGELSEMSDNFFSSSIIPSLPKTDIKTLSNLNLYPLINILPKWPGLEEEGLEGGDTPTPPIEEEADGISLAPTSMTARTFGGTKRNYTKEELTTMNSKVLGRLKSQGVDIGNLLVQRQKKAKEDRKKKAQEANERLKVQEEQRKVKAEEKESNKKRKTVQISEEEMGNA</sequence>
<reference evidence="10" key="2">
    <citation type="submission" date="2013-12" db="EMBL/GenBank/DDBJ databases">
        <title>Evolution of pathogenesis and genome organization in the Tremellales.</title>
        <authorList>
            <person name="Cuomo C."/>
            <person name="Litvintseva A."/>
            <person name="Heitman J."/>
            <person name="Chen Y."/>
            <person name="Sun S."/>
            <person name="Springer D."/>
            <person name="Dromer F."/>
            <person name="Young S."/>
            <person name="Zeng Q."/>
            <person name="Chapman S."/>
            <person name="Gujja S."/>
            <person name="Saif S."/>
            <person name="Birren B."/>
        </authorList>
    </citation>
    <scope>NUCLEOTIDE SEQUENCE [LARGE SCALE GENOMIC DNA]</scope>
    <source>
        <strain evidence="10">CBS 10435</strain>
    </source>
</reference>
<evidence type="ECO:0000256" key="8">
    <source>
        <dbReference type="SAM" id="MobiDB-lite"/>
    </source>
</evidence>
<dbReference type="SMART" id="SM00320">
    <property type="entry name" value="WD40"/>
    <property type="match status" value="3"/>
</dbReference>
<dbReference type="PANTHER" id="PTHR16288">
    <property type="entry name" value="WD40 REPEAT PROTEIN 4"/>
    <property type="match status" value="1"/>
</dbReference>
<dbReference type="AlphaFoldDB" id="A0A1B9IQT7"/>
<feature type="compositionally biased region" description="Basic and acidic residues" evidence="8">
    <location>
        <begin position="530"/>
        <end position="561"/>
    </location>
</feature>
<reference evidence="9 10" key="1">
    <citation type="submission" date="2013-07" db="EMBL/GenBank/DDBJ databases">
        <title>The Genome Sequence of Kwoniella mangroviensis CBS10435.</title>
        <authorList>
            <consortium name="The Broad Institute Genome Sequencing Platform"/>
            <person name="Cuomo C."/>
            <person name="Litvintseva A."/>
            <person name="Chen Y."/>
            <person name="Heitman J."/>
            <person name="Sun S."/>
            <person name="Springer D."/>
            <person name="Dromer F."/>
            <person name="Young S.K."/>
            <person name="Zeng Q."/>
            <person name="Gargeya S."/>
            <person name="Fitzgerald M."/>
            <person name="Abouelleil A."/>
            <person name="Alvarado L."/>
            <person name="Berlin A.M."/>
            <person name="Chapman S.B."/>
            <person name="Dewar J."/>
            <person name="Goldberg J."/>
            <person name="Griggs A."/>
            <person name="Gujja S."/>
            <person name="Hansen M."/>
            <person name="Howarth C."/>
            <person name="Imamovic A."/>
            <person name="Larimer J."/>
            <person name="McCowan C."/>
            <person name="Murphy C."/>
            <person name="Pearson M."/>
            <person name="Priest M."/>
            <person name="Roberts A."/>
            <person name="Saif S."/>
            <person name="Shea T."/>
            <person name="Sykes S."/>
            <person name="Wortman J."/>
            <person name="Nusbaum C."/>
            <person name="Birren B."/>
        </authorList>
    </citation>
    <scope>NUCLEOTIDE SEQUENCE [LARGE SCALE GENOMIC DNA]</scope>
    <source>
        <strain evidence="9 10">CBS 10435</strain>
    </source>
</reference>
<evidence type="ECO:0000313" key="9">
    <source>
        <dbReference type="EMBL" id="OCF57774.1"/>
    </source>
</evidence>
<keyword evidence="2 6" id="KW-0853">WD repeat</keyword>
<protein>
    <submittedName>
        <fullName evidence="9">Uncharacterized protein</fullName>
    </submittedName>
</protein>
<comment type="pathway">
    <text evidence="6">tRNA modification; N(7)-methylguanine-tRNA biosynthesis.</text>
</comment>
<dbReference type="GO" id="GO:0043527">
    <property type="term" value="C:tRNA methyltransferase complex"/>
    <property type="evidence" value="ECO:0007669"/>
    <property type="project" value="TreeGrafter"/>
</dbReference>
<dbReference type="PROSITE" id="PS50082">
    <property type="entry name" value="WD_REPEATS_2"/>
    <property type="match status" value="2"/>
</dbReference>
<dbReference type="PROSITE" id="PS00678">
    <property type="entry name" value="WD_REPEATS_1"/>
    <property type="match status" value="1"/>
</dbReference>
<dbReference type="Pfam" id="PF00400">
    <property type="entry name" value="WD40"/>
    <property type="match status" value="2"/>
</dbReference>
<dbReference type="InterPro" id="IPR036322">
    <property type="entry name" value="WD40_repeat_dom_sf"/>
</dbReference>
<name>A0A1B9IQT7_9TREE</name>
<dbReference type="EMBL" id="KI669463">
    <property type="protein sequence ID" value="OCF57774.1"/>
    <property type="molecule type" value="Genomic_DNA"/>
</dbReference>
<dbReference type="InterPro" id="IPR001680">
    <property type="entry name" value="WD40_rpt"/>
</dbReference>
<dbReference type="InterPro" id="IPR015943">
    <property type="entry name" value="WD40/YVTN_repeat-like_dom_sf"/>
</dbReference>
<evidence type="ECO:0000256" key="7">
    <source>
        <dbReference type="PROSITE-ProRule" id="PRU00221"/>
    </source>
</evidence>
<dbReference type="PROSITE" id="PS50294">
    <property type="entry name" value="WD_REPEATS_REGION"/>
    <property type="match status" value="2"/>
</dbReference>
<dbReference type="InterPro" id="IPR019775">
    <property type="entry name" value="WD40_repeat_CS"/>
</dbReference>
<dbReference type="STRING" id="1331196.A0A1B9IQT7"/>
<evidence type="ECO:0000256" key="5">
    <source>
        <dbReference type="ARBA" id="ARBA00023242"/>
    </source>
</evidence>
<dbReference type="GO" id="GO:0106004">
    <property type="term" value="P:tRNA (guanine-N7)-methylation"/>
    <property type="evidence" value="ECO:0007669"/>
    <property type="project" value="UniProtKB-UniRule"/>
</dbReference>
<keyword evidence="10" id="KW-1185">Reference proteome</keyword>
<dbReference type="UniPathway" id="UPA00989"/>
<dbReference type="HAMAP" id="MF_03056">
    <property type="entry name" value="TRM82"/>
    <property type="match status" value="1"/>
</dbReference>
<feature type="region of interest" description="Disordered" evidence="8">
    <location>
        <begin position="253"/>
        <end position="276"/>
    </location>
</feature>
<evidence type="ECO:0000256" key="2">
    <source>
        <dbReference type="ARBA" id="ARBA00022574"/>
    </source>
</evidence>
<comment type="similarity">
    <text evidence="6">Belongs to the WD repeat TRM82 family.</text>
</comment>
<proteinExistence type="inferred from homology"/>
<evidence type="ECO:0000256" key="3">
    <source>
        <dbReference type="ARBA" id="ARBA00022694"/>
    </source>
</evidence>
<evidence type="ECO:0000313" key="10">
    <source>
        <dbReference type="Proteomes" id="UP000092583"/>
    </source>
</evidence>
<dbReference type="Proteomes" id="UP000092583">
    <property type="component" value="Unassembled WGS sequence"/>
</dbReference>
<dbReference type="PANTHER" id="PTHR16288:SF0">
    <property type="entry name" value="TRNA (GUANINE-N(7)-)-METHYLTRANSFERASE NON-CATALYTIC SUBUNIT WDR4"/>
    <property type="match status" value="1"/>
</dbReference>
<organism evidence="9 10">
    <name type="scientific">Kwoniella mangroviensis CBS 10435</name>
    <dbReference type="NCBI Taxonomy" id="1331196"/>
    <lineage>
        <taxon>Eukaryota</taxon>
        <taxon>Fungi</taxon>
        <taxon>Dikarya</taxon>
        <taxon>Basidiomycota</taxon>
        <taxon>Agaricomycotina</taxon>
        <taxon>Tremellomycetes</taxon>
        <taxon>Tremellales</taxon>
        <taxon>Cryptococcaceae</taxon>
        <taxon>Kwoniella</taxon>
    </lineage>
</organism>
<comment type="function">
    <text evidence="6">Required for the formation of N(7)-methylguanine at position 46 (m7G46) in tRNA. In the complex, it is required to stabilize and induce conformational changes of the catalytic subunit.</text>
</comment>
<dbReference type="GO" id="GO:0005829">
    <property type="term" value="C:cytosol"/>
    <property type="evidence" value="ECO:0007669"/>
    <property type="project" value="TreeGrafter"/>
</dbReference>
<evidence type="ECO:0000256" key="4">
    <source>
        <dbReference type="ARBA" id="ARBA00022737"/>
    </source>
</evidence>
<dbReference type="InterPro" id="IPR028884">
    <property type="entry name" value="Trm82"/>
</dbReference>
<feature type="repeat" description="WD" evidence="7">
    <location>
        <begin position="193"/>
        <end position="235"/>
    </location>
</feature>
<dbReference type="SUPFAM" id="SSF50978">
    <property type="entry name" value="WD40 repeat-like"/>
    <property type="match status" value="1"/>
</dbReference>
<keyword evidence="4 6" id="KW-0677">Repeat</keyword>
<keyword evidence="5 6" id="KW-0539">Nucleus</keyword>
<comment type="subcellular location">
    <subcellularLocation>
        <location evidence="1 6">Nucleus</location>
    </subcellularLocation>
</comment>
<evidence type="ECO:0000256" key="1">
    <source>
        <dbReference type="ARBA" id="ARBA00004123"/>
    </source>
</evidence>
<dbReference type="Gene3D" id="2.130.10.10">
    <property type="entry name" value="YVTN repeat-like/Quinoprotein amine dehydrogenase"/>
    <property type="match status" value="2"/>
</dbReference>
<gene>
    <name evidence="9" type="ORF">L486_05239</name>
</gene>
<evidence type="ECO:0000256" key="6">
    <source>
        <dbReference type="HAMAP-Rule" id="MF_03056"/>
    </source>
</evidence>